<name>A0AAV5SI18_9BILA</name>
<dbReference type="AlphaFoldDB" id="A0AAV5SI18"/>
<dbReference type="GO" id="GO:0003682">
    <property type="term" value="F:chromatin binding"/>
    <property type="evidence" value="ECO:0007669"/>
    <property type="project" value="InterPro"/>
</dbReference>
<keyword evidence="2" id="KW-1185">Reference proteome</keyword>
<dbReference type="Pfam" id="PF24681">
    <property type="entry name" value="Kelch_KLHDC2_KLHL20_DRC7"/>
    <property type="match status" value="1"/>
</dbReference>
<dbReference type="SUPFAM" id="SSF117281">
    <property type="entry name" value="Kelch motif"/>
    <property type="match status" value="1"/>
</dbReference>
<protein>
    <submittedName>
        <fullName evidence="1">Uncharacterized protein</fullName>
    </submittedName>
</protein>
<dbReference type="Gene3D" id="2.120.10.80">
    <property type="entry name" value="Kelch-type beta propeller"/>
    <property type="match status" value="1"/>
</dbReference>
<evidence type="ECO:0000313" key="1">
    <source>
        <dbReference type="EMBL" id="GMS81059.1"/>
    </source>
</evidence>
<dbReference type="PANTHER" id="PTHR46461">
    <property type="entry name" value="KELCH DOMAIN-CONTAINING PROTEIN 3"/>
    <property type="match status" value="1"/>
</dbReference>
<sequence>ATMLWVAHESFDDRDRKKAKYTFAIGSRIYLLNASFNTGGFLMSELNPRNYELKKVEVQLHDFVPPHSVYGGSLVVHGDRAYLWHARGQKLYVGWIEDDNCHWTVEETRGAVPTGRYGNAHCKWENSMLLHGGFEEEVMAANGDTYALDLDTKIWSLRNTVASQEIRSAFASSHRWEGCGVVEDKRMHVIGSKGEAHYVLDLSTNHWSQMVANGAADLPIVFNAFCACDRLFVYGFRSPEEGSVLYRLDEEGSEWVQVHASGGRSPRLSSMYQNILVIGTRVFFIEGIERVERFDGDEGSASMSVLELNPNLFDHAASVLLRSEKGKEAIRNILPRYLSNQLVHDKSEKESEEIEDGREQKEVDQRMPFGLLSEIRLQRTRHGLGE</sequence>
<comment type="caution">
    <text evidence="1">The sequence shown here is derived from an EMBL/GenBank/DDBJ whole genome shotgun (WGS) entry which is preliminary data.</text>
</comment>
<dbReference type="InterPro" id="IPR015915">
    <property type="entry name" value="Kelch-typ_b-propeller"/>
</dbReference>
<organism evidence="1 2">
    <name type="scientific">Pristionchus entomophagus</name>
    <dbReference type="NCBI Taxonomy" id="358040"/>
    <lineage>
        <taxon>Eukaryota</taxon>
        <taxon>Metazoa</taxon>
        <taxon>Ecdysozoa</taxon>
        <taxon>Nematoda</taxon>
        <taxon>Chromadorea</taxon>
        <taxon>Rhabditida</taxon>
        <taxon>Rhabditina</taxon>
        <taxon>Diplogasteromorpha</taxon>
        <taxon>Diplogasteroidea</taxon>
        <taxon>Neodiplogasteridae</taxon>
        <taxon>Pristionchus</taxon>
    </lineage>
</organism>
<reference evidence="1" key="1">
    <citation type="submission" date="2023-10" db="EMBL/GenBank/DDBJ databases">
        <title>Genome assembly of Pristionchus species.</title>
        <authorList>
            <person name="Yoshida K."/>
            <person name="Sommer R.J."/>
        </authorList>
    </citation>
    <scope>NUCLEOTIDE SEQUENCE</scope>
    <source>
        <strain evidence="1">RS0144</strain>
    </source>
</reference>
<dbReference type="PANTHER" id="PTHR46461:SF1">
    <property type="entry name" value="KELCH DOMAIN-CONTAINING PROTEIN 3"/>
    <property type="match status" value="1"/>
</dbReference>
<dbReference type="EMBL" id="BTSX01000001">
    <property type="protein sequence ID" value="GMS81059.1"/>
    <property type="molecule type" value="Genomic_DNA"/>
</dbReference>
<dbReference type="InterPro" id="IPR052637">
    <property type="entry name" value="KLHDC3-like"/>
</dbReference>
<feature type="non-terminal residue" evidence="1">
    <location>
        <position position="1"/>
    </location>
</feature>
<accession>A0AAV5SI18</accession>
<proteinExistence type="predicted"/>
<dbReference type="GO" id="GO:0005737">
    <property type="term" value="C:cytoplasm"/>
    <property type="evidence" value="ECO:0007669"/>
    <property type="project" value="TreeGrafter"/>
</dbReference>
<evidence type="ECO:0000313" key="2">
    <source>
        <dbReference type="Proteomes" id="UP001432027"/>
    </source>
</evidence>
<dbReference type="Proteomes" id="UP001432027">
    <property type="component" value="Unassembled WGS sequence"/>
</dbReference>
<gene>
    <name evidence="1" type="ORF">PENTCL1PPCAC_3234</name>
</gene>